<protein>
    <submittedName>
        <fullName evidence="2">Uncharacterized protein</fullName>
    </submittedName>
</protein>
<evidence type="ECO:0000256" key="1">
    <source>
        <dbReference type="SAM" id="Phobius"/>
    </source>
</evidence>
<evidence type="ECO:0000313" key="2">
    <source>
        <dbReference type="EMBL" id="QHT88382.1"/>
    </source>
</evidence>
<keyword evidence="1" id="KW-0472">Membrane</keyword>
<proteinExistence type="predicted"/>
<accession>A0A6C0I6G4</accession>
<dbReference type="AlphaFoldDB" id="A0A6C0I6G4"/>
<keyword evidence="1" id="KW-0812">Transmembrane</keyword>
<reference evidence="2" key="1">
    <citation type="journal article" date="2020" name="Nature">
        <title>Giant virus diversity and host interactions through global metagenomics.</title>
        <authorList>
            <person name="Schulz F."/>
            <person name="Roux S."/>
            <person name="Paez-Espino D."/>
            <person name="Jungbluth S."/>
            <person name="Walsh D.A."/>
            <person name="Denef V.J."/>
            <person name="McMahon K.D."/>
            <person name="Konstantinidis K.T."/>
            <person name="Eloe-Fadrosh E.A."/>
            <person name="Kyrpides N.C."/>
            <person name="Woyke T."/>
        </authorList>
    </citation>
    <scope>NUCLEOTIDE SEQUENCE</scope>
    <source>
        <strain evidence="2">GVMAG-M-3300023184-50</strain>
    </source>
</reference>
<feature type="transmembrane region" description="Helical" evidence="1">
    <location>
        <begin position="6"/>
        <end position="23"/>
    </location>
</feature>
<organism evidence="2">
    <name type="scientific">viral metagenome</name>
    <dbReference type="NCBI Taxonomy" id="1070528"/>
    <lineage>
        <taxon>unclassified sequences</taxon>
        <taxon>metagenomes</taxon>
        <taxon>organismal metagenomes</taxon>
    </lineage>
</organism>
<name>A0A6C0I6G4_9ZZZZ</name>
<sequence>MFSTSSLTILAIVVFATIVLYVVERYTRQKPIETADALKLGTLSAALTGGVLYAVGDTEVISTAVETAQDMFVGKPAF</sequence>
<keyword evidence="1" id="KW-1133">Transmembrane helix</keyword>
<dbReference type="EMBL" id="MN740115">
    <property type="protein sequence ID" value="QHT88382.1"/>
    <property type="molecule type" value="Genomic_DNA"/>
</dbReference>